<evidence type="ECO:0000313" key="2">
    <source>
        <dbReference type="EMBL" id="JAC79500.1"/>
    </source>
</evidence>
<keyword evidence="1" id="KW-1133">Transmembrane helix</keyword>
<feature type="transmembrane region" description="Helical" evidence="1">
    <location>
        <begin position="20"/>
        <end position="39"/>
    </location>
</feature>
<sequence>MSVRTGCRPRFPKGLLPKFLLASIVVSTIVAFFPENYFVRQGFLKPIRSLALRVLGSDTNIHWVMYTGYFIHVLETLVAIRACARTDLNFTNKVSWAALVLLVGYPALVELLKDCATLNSKKAEESCDRNRER</sequence>
<organism evidence="2">
    <name type="scientific">Tetraselmis sp. GSL018</name>
    <dbReference type="NCBI Taxonomy" id="582737"/>
    <lineage>
        <taxon>Eukaryota</taxon>
        <taxon>Viridiplantae</taxon>
        <taxon>Chlorophyta</taxon>
        <taxon>core chlorophytes</taxon>
        <taxon>Chlorodendrophyceae</taxon>
        <taxon>Chlorodendrales</taxon>
        <taxon>Chlorodendraceae</taxon>
        <taxon>Tetraselmis</taxon>
    </lineage>
</organism>
<accession>A0A061S9C7</accession>
<dbReference type="InterPro" id="IPR028110">
    <property type="entry name" value="TMEM254"/>
</dbReference>
<name>A0A061S9C7_9CHLO</name>
<dbReference type="EMBL" id="GBEZ01005855">
    <property type="protein sequence ID" value="JAC79500.1"/>
    <property type="molecule type" value="Transcribed_RNA"/>
</dbReference>
<proteinExistence type="predicted"/>
<feature type="transmembrane region" description="Helical" evidence="1">
    <location>
        <begin position="60"/>
        <end position="82"/>
    </location>
</feature>
<evidence type="ECO:0000256" key="1">
    <source>
        <dbReference type="SAM" id="Phobius"/>
    </source>
</evidence>
<dbReference type="Pfam" id="PF14934">
    <property type="entry name" value="TMEM254"/>
    <property type="match status" value="1"/>
</dbReference>
<evidence type="ECO:0008006" key="3">
    <source>
        <dbReference type="Google" id="ProtNLM"/>
    </source>
</evidence>
<feature type="transmembrane region" description="Helical" evidence="1">
    <location>
        <begin position="94"/>
        <end position="112"/>
    </location>
</feature>
<keyword evidence="1" id="KW-0472">Membrane</keyword>
<reference evidence="2" key="1">
    <citation type="submission" date="2014-05" db="EMBL/GenBank/DDBJ databases">
        <title>The transcriptome of the halophilic microalga Tetraselmis sp. GSL018 isolated from the Great Salt Lake, Utah.</title>
        <authorList>
            <person name="Jinkerson R.E."/>
            <person name="D'Adamo S."/>
            <person name="Posewitz M.C."/>
        </authorList>
    </citation>
    <scope>NUCLEOTIDE SEQUENCE</scope>
    <source>
        <strain evidence="2">GSL018</strain>
    </source>
</reference>
<dbReference type="AlphaFoldDB" id="A0A061S9C7"/>
<gene>
    <name evidence="2" type="ORF">TSPGSL018_12557</name>
</gene>
<keyword evidence="1" id="KW-0812">Transmembrane</keyword>
<protein>
    <recommendedName>
        <fullName evidence="3">Transmembrane protein</fullName>
    </recommendedName>
</protein>